<dbReference type="Proteomes" id="UP000499080">
    <property type="component" value="Unassembled WGS sequence"/>
</dbReference>
<dbReference type="AlphaFoldDB" id="A0A4Y2JP22"/>
<evidence type="ECO:0000313" key="2">
    <source>
        <dbReference type="Proteomes" id="UP000499080"/>
    </source>
</evidence>
<gene>
    <name evidence="1" type="ORF">AVEN_205542_1</name>
</gene>
<organism evidence="1 2">
    <name type="scientific">Araneus ventricosus</name>
    <name type="common">Orbweaver spider</name>
    <name type="synonym">Epeira ventricosa</name>
    <dbReference type="NCBI Taxonomy" id="182803"/>
    <lineage>
        <taxon>Eukaryota</taxon>
        <taxon>Metazoa</taxon>
        <taxon>Ecdysozoa</taxon>
        <taxon>Arthropoda</taxon>
        <taxon>Chelicerata</taxon>
        <taxon>Arachnida</taxon>
        <taxon>Araneae</taxon>
        <taxon>Araneomorphae</taxon>
        <taxon>Entelegynae</taxon>
        <taxon>Araneoidea</taxon>
        <taxon>Araneidae</taxon>
        <taxon>Araneus</taxon>
    </lineage>
</organism>
<accession>A0A4Y2JP22</accession>
<evidence type="ECO:0000313" key="1">
    <source>
        <dbReference type="EMBL" id="GBM91555.1"/>
    </source>
</evidence>
<dbReference type="EMBL" id="BGPR01003715">
    <property type="protein sequence ID" value="GBM91555.1"/>
    <property type="molecule type" value="Genomic_DNA"/>
</dbReference>
<comment type="caution">
    <text evidence="1">The sequence shown here is derived from an EMBL/GenBank/DDBJ whole genome shotgun (WGS) entry which is preliminary data.</text>
</comment>
<name>A0A4Y2JP22_ARAVE</name>
<reference evidence="1 2" key="1">
    <citation type="journal article" date="2019" name="Sci. Rep.">
        <title>Orb-weaving spider Araneus ventricosus genome elucidates the spidroin gene catalogue.</title>
        <authorList>
            <person name="Kono N."/>
            <person name="Nakamura H."/>
            <person name="Ohtoshi R."/>
            <person name="Moran D.A.P."/>
            <person name="Shinohara A."/>
            <person name="Yoshida Y."/>
            <person name="Fujiwara M."/>
            <person name="Mori M."/>
            <person name="Tomita M."/>
            <person name="Arakawa K."/>
        </authorList>
    </citation>
    <scope>NUCLEOTIDE SEQUENCE [LARGE SCALE GENOMIC DNA]</scope>
</reference>
<keyword evidence="2" id="KW-1185">Reference proteome</keyword>
<sequence length="96" mass="11154">MFKQTLRCNWPHCGNVSCWKRPKTVNTGENKERLEQVWVWSPQKSKSIRRLSAALTIPRTPLQRIPQQYVIGWTRHSLDIGLGVVNQLNDRTADLT</sequence>
<proteinExistence type="predicted"/>
<protein>
    <submittedName>
        <fullName evidence="1">Uncharacterized protein</fullName>
    </submittedName>
</protein>